<proteinExistence type="predicted"/>
<evidence type="ECO:0000313" key="3">
    <source>
        <dbReference type="Proteomes" id="UP000287651"/>
    </source>
</evidence>
<keyword evidence="1" id="KW-0472">Membrane</keyword>
<dbReference type="AlphaFoldDB" id="A0A426XPT7"/>
<sequence length="376" mass="41026">MTQILTRCQGDCYVVNRDEGLTAVDFGGGDVATAGVIGRSEGQREKRYGQMYSSLSKADSAARSPATTSSTLLQPQLHSSCRRPSYSSHFLPCILLYCRRQRLILLLPYLLVAPLSLVPVTSPLPRAPVKRSLPSLYGNHHSQNVASALPVESTSKGHYPSSLAPSICYVPSPPSSVLLLLPNCLYHRRCPLATSQATPTAPLLLHIAADSMESSGLRPPARRRSVPLWQQPPTAALAFDLHISLLPPLSYGLAAQVAVAVAILLFPLPHLICTTQLVVSASTNNYIDLLCRGLPFLIKDGRHFLPTQPQLLPQAIRDQLDFWLLAVVHPWPRHLYSHTGSAAALILLWGALAARPSPAYDRVALPRGLFWLLRMS</sequence>
<protein>
    <submittedName>
        <fullName evidence="2">Uncharacterized protein</fullName>
    </submittedName>
</protein>
<dbReference type="Proteomes" id="UP000287651">
    <property type="component" value="Unassembled WGS sequence"/>
</dbReference>
<keyword evidence="1" id="KW-0812">Transmembrane</keyword>
<reference evidence="2 3" key="1">
    <citation type="journal article" date="2014" name="Agronomy (Basel)">
        <title>A Draft Genome Sequence for Ensete ventricosum, the Drought-Tolerant Tree Against Hunger.</title>
        <authorList>
            <person name="Harrison J."/>
            <person name="Moore K.A."/>
            <person name="Paszkiewicz K."/>
            <person name="Jones T."/>
            <person name="Grant M."/>
            <person name="Ambacheew D."/>
            <person name="Muzemil S."/>
            <person name="Studholme D.J."/>
        </authorList>
    </citation>
    <scope>NUCLEOTIDE SEQUENCE [LARGE SCALE GENOMIC DNA]</scope>
</reference>
<evidence type="ECO:0000313" key="2">
    <source>
        <dbReference type="EMBL" id="RRT41442.1"/>
    </source>
</evidence>
<name>A0A426XPT7_ENSVE</name>
<keyword evidence="1" id="KW-1133">Transmembrane helix</keyword>
<organism evidence="2 3">
    <name type="scientific">Ensete ventricosum</name>
    <name type="common">Abyssinian banana</name>
    <name type="synonym">Musa ensete</name>
    <dbReference type="NCBI Taxonomy" id="4639"/>
    <lineage>
        <taxon>Eukaryota</taxon>
        <taxon>Viridiplantae</taxon>
        <taxon>Streptophyta</taxon>
        <taxon>Embryophyta</taxon>
        <taxon>Tracheophyta</taxon>
        <taxon>Spermatophyta</taxon>
        <taxon>Magnoliopsida</taxon>
        <taxon>Liliopsida</taxon>
        <taxon>Zingiberales</taxon>
        <taxon>Musaceae</taxon>
        <taxon>Ensete</taxon>
    </lineage>
</organism>
<comment type="caution">
    <text evidence="2">The sequence shown here is derived from an EMBL/GenBank/DDBJ whole genome shotgun (WGS) entry which is preliminary data.</text>
</comment>
<dbReference type="EMBL" id="AMZH03018577">
    <property type="protein sequence ID" value="RRT41442.1"/>
    <property type="molecule type" value="Genomic_DNA"/>
</dbReference>
<accession>A0A426XPT7</accession>
<evidence type="ECO:0000256" key="1">
    <source>
        <dbReference type="SAM" id="Phobius"/>
    </source>
</evidence>
<feature type="transmembrane region" description="Helical" evidence="1">
    <location>
        <begin position="103"/>
        <end position="122"/>
    </location>
</feature>
<gene>
    <name evidence="2" type="ORF">B296_00045401</name>
</gene>